<accession>A0A819A2E1</accession>
<dbReference type="Proteomes" id="UP000663823">
    <property type="component" value="Unassembled WGS sequence"/>
</dbReference>
<protein>
    <submittedName>
        <fullName evidence="2">Uncharacterized protein</fullName>
    </submittedName>
</protein>
<feature type="compositionally biased region" description="Low complexity" evidence="1">
    <location>
        <begin position="568"/>
        <end position="583"/>
    </location>
</feature>
<evidence type="ECO:0000256" key="1">
    <source>
        <dbReference type="SAM" id="MobiDB-lite"/>
    </source>
</evidence>
<name>A0A819A2E1_9BILA</name>
<comment type="caution">
    <text evidence="2">The sequence shown here is derived from an EMBL/GenBank/DDBJ whole genome shotgun (WGS) entry which is preliminary data.</text>
</comment>
<feature type="compositionally biased region" description="Polar residues" evidence="1">
    <location>
        <begin position="590"/>
        <end position="607"/>
    </location>
</feature>
<sequence length="1023" mass="116480">MGTSSGWTIGGGVRAGTDSSLLNPSDYLPGGSSYVAKIADLHSSIVTNGTDPSVEKLMPNITISTTSVLTSTANPDVKPSSFSKLTRRMAIIPTQNRPVRLLTSAKIQSCSNEDTSMMNINIDTDKHLGSVDNRSNQVHQNKDEEDEDNLFDTFICSNFVHFSRTQATDQWLDETEALFNRFKISRRLRFKAIPLLVQGEAKRKYIRNCRSITSFDDFYEFLLTNFDTIPSVSSTSKPSYVHHIPESAKNAISINKSITELKLNAASSTESSQISQLCVSRSNNTIVNDTTNVNGDVSDLKSTLKNSSNDTSPLDSVILDLRKAIVSDFIKNPKIFRGTKDNMMKWVDEIDHLMQISHVPDFHRLDLISYSLRGDALRWFKNNKSALITGELAFKTLESYTQDENQSILKPSIQLEVRKRKPKLTAEFLEFAKEVEELLQLSNLQIDTSTHRSSNPVNSNIHTSSSSFFPSTRYNNSDYHYTPSLRRNFGNNAVSTSFTYLPSRSSKSDKTQSYNSYQYSHSNQFNPSTNNKSSNNNNRKQNRIQQFQNSSKHNAKSNSRLVNGVFPSNSSIQNDNINSSDSSVMDLEQTDSPQENIRSSYPTSTQSTDDESEYFEPMGSTPICKTINMTSFACEEPSSCTNLQSAICLHCNRRLCLQHITEHNKIIPSSIQNLSNELEATFQQINDKYDKTKDTYNDLLTSLNQWRTQQIEKMEQMYKNNLDSIESQQESLNMLHQELADVLDRDARQELVHIQSHKDAIMKRLHHIHRTIKKVQQHSSQLKWNFSILPSPINSQSPPEDSSLMQIAMNIPKSNMHDLPRKRKLSTDSSTDDIINLRKYRSFKRLVDMFANISSIEQSKIDIGNYIKQQGPHFQFPILVCSYLTAWHRKLGINEKIILLNEHLSTIKEHVGNRHSSYVVLLGIHAFFFNESIQGNKREMMTFLLQYFVNHQCISRNEIVDWYNNIELHGYQGFDDAKQLTAPFIKSLCINNTVSNTQTVIVNQNLVEQFNTNEIKREPGVFT</sequence>
<reference evidence="2" key="1">
    <citation type="submission" date="2021-02" db="EMBL/GenBank/DDBJ databases">
        <authorList>
            <person name="Nowell W R."/>
        </authorList>
    </citation>
    <scope>NUCLEOTIDE SEQUENCE</scope>
</reference>
<dbReference type="EMBL" id="CAJOAX010002199">
    <property type="protein sequence ID" value="CAF3777893.1"/>
    <property type="molecule type" value="Genomic_DNA"/>
</dbReference>
<evidence type="ECO:0000313" key="2">
    <source>
        <dbReference type="EMBL" id="CAF3777893.1"/>
    </source>
</evidence>
<gene>
    <name evidence="2" type="ORF">OTI717_LOCUS17025</name>
</gene>
<proteinExistence type="predicted"/>
<organism evidence="2 3">
    <name type="scientific">Rotaria sordida</name>
    <dbReference type="NCBI Taxonomy" id="392033"/>
    <lineage>
        <taxon>Eukaryota</taxon>
        <taxon>Metazoa</taxon>
        <taxon>Spiralia</taxon>
        <taxon>Gnathifera</taxon>
        <taxon>Rotifera</taxon>
        <taxon>Eurotatoria</taxon>
        <taxon>Bdelloidea</taxon>
        <taxon>Philodinida</taxon>
        <taxon>Philodinidae</taxon>
        <taxon>Rotaria</taxon>
    </lineage>
</organism>
<feature type="region of interest" description="Disordered" evidence="1">
    <location>
        <begin position="499"/>
        <end position="615"/>
    </location>
</feature>
<feature type="region of interest" description="Disordered" evidence="1">
    <location>
        <begin position="449"/>
        <end position="469"/>
    </location>
</feature>
<evidence type="ECO:0000313" key="3">
    <source>
        <dbReference type="Proteomes" id="UP000663823"/>
    </source>
</evidence>
<feature type="compositionally biased region" description="Polar residues" evidence="1">
    <location>
        <begin position="550"/>
        <end position="561"/>
    </location>
</feature>
<feature type="compositionally biased region" description="Low complexity" evidence="1">
    <location>
        <begin position="512"/>
        <end position="549"/>
    </location>
</feature>
<dbReference type="AlphaFoldDB" id="A0A819A2E1"/>